<dbReference type="GO" id="GO:0003676">
    <property type="term" value="F:nucleic acid binding"/>
    <property type="evidence" value="ECO:0007669"/>
    <property type="project" value="InterPro"/>
</dbReference>
<accession>A0A8H7T9D0</accession>
<evidence type="ECO:0000313" key="2">
    <source>
        <dbReference type="EMBL" id="KAG4414713.1"/>
    </source>
</evidence>
<dbReference type="SUPFAM" id="SSF57756">
    <property type="entry name" value="Retrovirus zinc finger-like domains"/>
    <property type="match status" value="1"/>
</dbReference>
<sequence>MMRTRATSDGIVVSEVLKYYRVSLLRAQVRLDLDLDGQQYVAEHQTFASFWPGEIFPGIDPRSHGQNAAREVASPASTHVAVLAQPEATISSTILKNISAQPGPGMASNKESEPEAPKRRQSAIDANGDHSLNDQFEERAKDQQSQEDHRDSERSREPPAEDSRPTGRRDDSSTPMSISPLTLTHPPNQEGLICGNCSEAGHSLADCTYNIDQYGYLNGCPRCNTLSHNYADCAAPIFAQDDYFYLITKRHGKPPLRCRWDFRLGYWKKFKECVYEDDTTAMRPQTAAFVKARRDKGVVQMWNEIVLDPIWYGRTDWSTNVGKMVHPLDKEWMNPYNRQVVYLSGEDNGGLGDRGREPEWKRGKRAADGERGVDDLGRETDGLKEAVRMGDLGRREDFRISVWTSKALVIHSAKQSQRLATIKVSIMVNLIRRPLALGSRRELDPTMEAIRLRPQRQDIMV</sequence>
<name>A0A8H7T9D0_9HELO</name>
<dbReference type="GO" id="GO:0008270">
    <property type="term" value="F:zinc ion binding"/>
    <property type="evidence" value="ECO:0007669"/>
    <property type="project" value="InterPro"/>
</dbReference>
<dbReference type="EMBL" id="JAFJYH010000252">
    <property type="protein sequence ID" value="KAG4414713.1"/>
    <property type="molecule type" value="Genomic_DNA"/>
</dbReference>
<dbReference type="Proteomes" id="UP000664132">
    <property type="component" value="Unassembled WGS sequence"/>
</dbReference>
<keyword evidence="3" id="KW-1185">Reference proteome</keyword>
<dbReference type="InterPro" id="IPR036875">
    <property type="entry name" value="Znf_CCHC_sf"/>
</dbReference>
<comment type="caution">
    <text evidence="2">The sequence shown here is derived from an EMBL/GenBank/DDBJ whole genome shotgun (WGS) entry which is preliminary data.</text>
</comment>
<dbReference type="AlphaFoldDB" id="A0A8H7T9D0"/>
<feature type="compositionally biased region" description="Basic and acidic residues" evidence="1">
    <location>
        <begin position="127"/>
        <end position="172"/>
    </location>
</feature>
<feature type="region of interest" description="Disordered" evidence="1">
    <location>
        <begin position="347"/>
        <end position="377"/>
    </location>
</feature>
<evidence type="ECO:0008006" key="4">
    <source>
        <dbReference type="Google" id="ProtNLM"/>
    </source>
</evidence>
<gene>
    <name evidence="2" type="ORF">IFR04_012147</name>
</gene>
<feature type="region of interest" description="Disordered" evidence="1">
    <location>
        <begin position="98"/>
        <end position="185"/>
    </location>
</feature>
<feature type="compositionally biased region" description="Polar residues" evidence="1">
    <location>
        <begin position="173"/>
        <end position="185"/>
    </location>
</feature>
<evidence type="ECO:0000313" key="3">
    <source>
        <dbReference type="Proteomes" id="UP000664132"/>
    </source>
</evidence>
<protein>
    <recommendedName>
        <fullName evidence="4">CCHC-type domain-containing protein</fullName>
    </recommendedName>
</protein>
<organism evidence="2 3">
    <name type="scientific">Cadophora malorum</name>
    <dbReference type="NCBI Taxonomy" id="108018"/>
    <lineage>
        <taxon>Eukaryota</taxon>
        <taxon>Fungi</taxon>
        <taxon>Dikarya</taxon>
        <taxon>Ascomycota</taxon>
        <taxon>Pezizomycotina</taxon>
        <taxon>Leotiomycetes</taxon>
        <taxon>Helotiales</taxon>
        <taxon>Ploettnerulaceae</taxon>
        <taxon>Cadophora</taxon>
    </lineage>
</organism>
<reference evidence="2" key="1">
    <citation type="submission" date="2021-02" db="EMBL/GenBank/DDBJ databases">
        <title>Genome sequence Cadophora malorum strain M34.</title>
        <authorList>
            <person name="Stefanovic E."/>
            <person name="Vu D."/>
            <person name="Scully C."/>
            <person name="Dijksterhuis J."/>
            <person name="Roader J."/>
            <person name="Houbraken J."/>
        </authorList>
    </citation>
    <scope>NUCLEOTIDE SEQUENCE</scope>
    <source>
        <strain evidence="2">M34</strain>
    </source>
</reference>
<feature type="compositionally biased region" description="Basic and acidic residues" evidence="1">
    <location>
        <begin position="353"/>
        <end position="377"/>
    </location>
</feature>
<dbReference type="OrthoDB" id="4777753at2759"/>
<proteinExistence type="predicted"/>
<evidence type="ECO:0000256" key="1">
    <source>
        <dbReference type="SAM" id="MobiDB-lite"/>
    </source>
</evidence>